<dbReference type="EC" id="3.2.1.21" evidence="6"/>
<dbReference type="Pfam" id="PF01915">
    <property type="entry name" value="Glyco_hydro_3_C"/>
    <property type="match status" value="1"/>
</dbReference>
<keyword evidence="2 6" id="KW-0378">Hydrolase</keyword>
<dbReference type="InterPro" id="IPR019800">
    <property type="entry name" value="Glyco_hydro_3_AS"/>
</dbReference>
<dbReference type="InterPro" id="IPR017853">
    <property type="entry name" value="GH"/>
</dbReference>
<feature type="domain" description="Glycoside hydrolase family 3 N-terminal" evidence="4">
    <location>
        <begin position="96"/>
        <end position="314"/>
    </location>
</feature>
<dbReference type="AlphaFoldDB" id="A0A5J4PWH7"/>
<dbReference type="InterPro" id="IPR036881">
    <property type="entry name" value="Glyco_hydro_3_C_sf"/>
</dbReference>
<name>A0A5J4PWH7_9ZZZZ</name>
<dbReference type="SUPFAM" id="SSF51445">
    <property type="entry name" value="(Trans)glycosidases"/>
    <property type="match status" value="1"/>
</dbReference>
<dbReference type="InterPro" id="IPR050288">
    <property type="entry name" value="Cellulose_deg_GH3"/>
</dbReference>
<comment type="similarity">
    <text evidence="1">Belongs to the glycosyl hydrolase 3 family.</text>
</comment>
<organism evidence="6">
    <name type="scientific">termite gut metagenome</name>
    <dbReference type="NCBI Taxonomy" id="433724"/>
    <lineage>
        <taxon>unclassified sequences</taxon>
        <taxon>metagenomes</taxon>
        <taxon>organismal metagenomes</taxon>
    </lineage>
</organism>
<evidence type="ECO:0000313" key="6">
    <source>
        <dbReference type="EMBL" id="KAA6313049.1"/>
    </source>
</evidence>
<dbReference type="SUPFAM" id="SSF52279">
    <property type="entry name" value="Beta-D-glucan exohydrolase, C-terminal domain"/>
    <property type="match status" value="1"/>
</dbReference>
<dbReference type="GO" id="GO:0008422">
    <property type="term" value="F:beta-glucosidase activity"/>
    <property type="evidence" value="ECO:0007669"/>
    <property type="project" value="UniProtKB-EC"/>
</dbReference>
<evidence type="ECO:0000256" key="3">
    <source>
        <dbReference type="ARBA" id="ARBA00023277"/>
    </source>
</evidence>
<proteinExistence type="inferred from homology"/>
<dbReference type="InterPro" id="IPR002772">
    <property type="entry name" value="Glyco_hydro_3_C"/>
</dbReference>
<evidence type="ECO:0000259" key="4">
    <source>
        <dbReference type="Pfam" id="PF00933"/>
    </source>
</evidence>
<dbReference type="EMBL" id="SNRY01006235">
    <property type="protein sequence ID" value="KAA6313049.1"/>
    <property type="molecule type" value="Genomic_DNA"/>
</dbReference>
<accession>A0A5J4PWH7</accession>
<evidence type="ECO:0000259" key="5">
    <source>
        <dbReference type="Pfam" id="PF01915"/>
    </source>
</evidence>
<dbReference type="Pfam" id="PF00933">
    <property type="entry name" value="Glyco_hydro_3"/>
    <property type="match status" value="1"/>
</dbReference>
<feature type="domain" description="Glycoside hydrolase family 3 C-terminal" evidence="5">
    <location>
        <begin position="348"/>
        <end position="406"/>
    </location>
</feature>
<reference evidence="6" key="1">
    <citation type="submission" date="2019-03" db="EMBL/GenBank/DDBJ databases">
        <title>Single cell metagenomics reveals metabolic interactions within the superorganism composed of flagellate Streblomastix strix and complex community of Bacteroidetes bacteria on its surface.</title>
        <authorList>
            <person name="Treitli S.C."/>
            <person name="Kolisko M."/>
            <person name="Husnik F."/>
            <person name="Keeling P."/>
            <person name="Hampl V."/>
        </authorList>
    </citation>
    <scope>NUCLEOTIDE SEQUENCE</scope>
    <source>
        <strain evidence="6">STM</strain>
    </source>
</reference>
<evidence type="ECO:0000256" key="2">
    <source>
        <dbReference type="ARBA" id="ARBA00022801"/>
    </source>
</evidence>
<dbReference type="Gene3D" id="3.20.20.300">
    <property type="entry name" value="Glycoside hydrolase, family 3, N-terminal domain"/>
    <property type="match status" value="1"/>
</dbReference>
<dbReference type="PROSITE" id="PS00775">
    <property type="entry name" value="GLYCOSYL_HYDROL_F3"/>
    <property type="match status" value="1"/>
</dbReference>
<gene>
    <name evidence="6" type="ORF">EZS27_036118</name>
</gene>
<keyword evidence="3" id="KW-0119">Carbohydrate metabolism</keyword>
<dbReference type="InterPro" id="IPR001764">
    <property type="entry name" value="Glyco_hydro_3_N"/>
</dbReference>
<dbReference type="PANTHER" id="PTHR42715:SF10">
    <property type="entry name" value="BETA-GLUCOSIDASE"/>
    <property type="match status" value="1"/>
</dbReference>
<sequence length="415" mass="45722">MGVTALLSCILCLSGCSLSDHRPPSQLIKNEAKIKSLIKKMTLEEKIAMIHGKHMFTSSGVERLGIADIIYTDGPFGIREEMEPHSWHSLGLSNDSSTFFPTGSALAATWSKDLAYAYGKSLAQEARLRGKDMILGPAINIQRLPTGGRTYEYLSEDPFLNAQLSVGYTQGIQENGVAVCLKHYALNNQENNRGRVNVIVNPRTMREIYLLPFEAAVKEADAYGVMAAYNKVAGDWCSENDLLLNQILRNEWKFKGMVISDWGGVHHTVDAILHGLDVEMPNSRFFGHALLDSIQAGKVPVSVIDEKVRNILRVRFAIEQIPAEKANQTMTAQPEQLRVAYDVAAKSIVLLKNKESFLPLNLNQHKKIAIIGDNAIRKQANGGYGAGVKALYEVTPLEGLQTKIGDRAEIAFSQG</sequence>
<protein>
    <submittedName>
        <fullName evidence="6">Beta-glucosidase</fullName>
        <ecNumber evidence="6">3.2.1.21</ecNumber>
    </submittedName>
</protein>
<dbReference type="GO" id="GO:0005975">
    <property type="term" value="P:carbohydrate metabolic process"/>
    <property type="evidence" value="ECO:0007669"/>
    <property type="project" value="InterPro"/>
</dbReference>
<feature type="non-terminal residue" evidence="6">
    <location>
        <position position="415"/>
    </location>
</feature>
<keyword evidence="6" id="KW-0326">Glycosidase</keyword>
<dbReference type="InterPro" id="IPR036962">
    <property type="entry name" value="Glyco_hydro_3_N_sf"/>
</dbReference>
<dbReference type="PRINTS" id="PR00133">
    <property type="entry name" value="GLHYDRLASE3"/>
</dbReference>
<evidence type="ECO:0000256" key="1">
    <source>
        <dbReference type="ARBA" id="ARBA00005336"/>
    </source>
</evidence>
<dbReference type="Gene3D" id="3.40.50.1700">
    <property type="entry name" value="Glycoside hydrolase family 3 C-terminal domain"/>
    <property type="match status" value="1"/>
</dbReference>
<dbReference type="PANTHER" id="PTHR42715">
    <property type="entry name" value="BETA-GLUCOSIDASE"/>
    <property type="match status" value="1"/>
</dbReference>
<comment type="caution">
    <text evidence="6">The sequence shown here is derived from an EMBL/GenBank/DDBJ whole genome shotgun (WGS) entry which is preliminary data.</text>
</comment>